<dbReference type="EMBL" id="SUMC01000005">
    <property type="protein sequence ID" value="TKA12170.1"/>
    <property type="molecule type" value="Genomic_DNA"/>
</dbReference>
<sequence length="111" mass="11950">MAQRIVTLFTDDITGEEGADISTHTFEVDGVGYEIDLGADNYQELLDALGPYLSAGRKTGSVKGAQSRRAQSVSNGPDAGKVREWARSQGIEVSPRGRVPRNVLDKYSAAH</sequence>
<dbReference type="Gene3D" id="3.30.60.230">
    <property type="entry name" value="Lsr2, dimerization domain"/>
    <property type="match status" value="1"/>
</dbReference>
<dbReference type="GO" id="GO:0016746">
    <property type="term" value="F:acyltransferase activity"/>
    <property type="evidence" value="ECO:0007669"/>
    <property type="project" value="InterPro"/>
</dbReference>
<dbReference type="RefSeq" id="WP_136722703.1">
    <property type="nucleotide sequence ID" value="NZ_SUMC01000005.1"/>
</dbReference>
<reference evidence="5 6" key="1">
    <citation type="submission" date="2019-04" db="EMBL/GenBank/DDBJ databases">
        <title>Streptomyces oryziradicis sp. nov., a novel actinomycete isolated from rhizosphere soil of rice (Oryza sativa L.).</title>
        <authorList>
            <person name="Li C."/>
        </authorList>
    </citation>
    <scope>NUCLEOTIDE SEQUENCE [LARGE SCALE GENOMIC DNA]</scope>
    <source>
        <strain evidence="5 6">NEAU-C40</strain>
    </source>
</reference>
<dbReference type="AlphaFoldDB" id="A0A4U0SQ13"/>
<gene>
    <name evidence="5" type="ORF">FCI23_07725</name>
</gene>
<keyword evidence="6" id="KW-1185">Reference proteome</keyword>
<evidence type="ECO:0000313" key="6">
    <source>
        <dbReference type="Proteomes" id="UP000305778"/>
    </source>
</evidence>
<organism evidence="5 6">
    <name type="scientific">Actinacidiphila oryziradicis</name>
    <dbReference type="NCBI Taxonomy" id="2571141"/>
    <lineage>
        <taxon>Bacteria</taxon>
        <taxon>Bacillati</taxon>
        <taxon>Actinomycetota</taxon>
        <taxon>Actinomycetes</taxon>
        <taxon>Kitasatosporales</taxon>
        <taxon>Streptomycetaceae</taxon>
        <taxon>Actinacidiphila</taxon>
    </lineage>
</organism>
<name>A0A4U0SQ13_9ACTN</name>
<comment type="caution">
    <text evidence="5">The sequence shown here is derived from an EMBL/GenBank/DDBJ whole genome shotgun (WGS) entry which is preliminary data.</text>
</comment>
<keyword evidence="1" id="KW-0238">DNA-binding</keyword>
<dbReference type="InterPro" id="IPR036625">
    <property type="entry name" value="E3-bd_dom_sf"/>
</dbReference>
<dbReference type="OrthoDB" id="4113332at2"/>
<feature type="domain" description="Lsr2 dimerization" evidence="3">
    <location>
        <begin position="1"/>
        <end position="60"/>
    </location>
</feature>
<dbReference type="GO" id="GO:0003677">
    <property type="term" value="F:DNA binding"/>
    <property type="evidence" value="ECO:0007669"/>
    <property type="project" value="UniProtKB-KW"/>
</dbReference>
<evidence type="ECO:0000256" key="1">
    <source>
        <dbReference type="ARBA" id="ARBA00023125"/>
    </source>
</evidence>
<dbReference type="InterPro" id="IPR042261">
    <property type="entry name" value="Lsr2-like_dimerization"/>
</dbReference>
<dbReference type="InterPro" id="IPR024412">
    <property type="entry name" value="Lsr2_dim_dom"/>
</dbReference>
<dbReference type="Gene3D" id="4.10.320.10">
    <property type="entry name" value="E3-binding domain"/>
    <property type="match status" value="1"/>
</dbReference>
<evidence type="ECO:0000313" key="5">
    <source>
        <dbReference type="EMBL" id="TKA12170.1"/>
    </source>
</evidence>
<dbReference type="Pfam" id="PF11774">
    <property type="entry name" value="Lsr2"/>
    <property type="match status" value="1"/>
</dbReference>
<dbReference type="Pfam" id="PF23359">
    <property type="entry name" value="Lsr2_DNA-bd"/>
    <property type="match status" value="1"/>
</dbReference>
<dbReference type="InterPro" id="IPR055370">
    <property type="entry name" value="Lsr2_DNA-bd"/>
</dbReference>
<protein>
    <submittedName>
        <fullName evidence="5">Lsr2 family protein</fullName>
    </submittedName>
</protein>
<feature type="domain" description="Lsr2 DNA-binding" evidence="4">
    <location>
        <begin position="75"/>
        <end position="110"/>
    </location>
</feature>
<accession>A0A4U0SQ13</accession>
<evidence type="ECO:0000256" key="2">
    <source>
        <dbReference type="SAM" id="MobiDB-lite"/>
    </source>
</evidence>
<dbReference type="Proteomes" id="UP000305778">
    <property type="component" value="Unassembled WGS sequence"/>
</dbReference>
<feature type="region of interest" description="Disordered" evidence="2">
    <location>
        <begin position="57"/>
        <end position="111"/>
    </location>
</feature>
<proteinExistence type="predicted"/>
<evidence type="ECO:0000259" key="4">
    <source>
        <dbReference type="Pfam" id="PF23359"/>
    </source>
</evidence>
<evidence type="ECO:0000259" key="3">
    <source>
        <dbReference type="Pfam" id="PF11774"/>
    </source>
</evidence>